<accession>A0A6L5P338</accession>
<dbReference type="EMBL" id="WJNA01000004">
    <property type="protein sequence ID" value="MRH08359.1"/>
    <property type="molecule type" value="Genomic_DNA"/>
</dbReference>
<proteinExistence type="predicted"/>
<name>A0A6L5P338_LIMRT</name>
<reference evidence="1 2" key="1">
    <citation type="submission" date="2019-11" db="EMBL/GenBank/DDBJ databases">
        <title>Draft genome sequence of 12 host-associated Lactobacillus reuteri rodent strains.</title>
        <authorList>
            <person name="Zhang S."/>
            <person name="Ozcam M."/>
            <person name="Van Pijkeren J.P."/>
        </authorList>
    </citation>
    <scope>NUCLEOTIDE SEQUENCE [LARGE SCALE GENOMIC DNA]</scope>
    <source>
        <strain evidence="1 2">Lr4020</strain>
    </source>
</reference>
<sequence>MVDYIKNRRKTKESAKKQVQDAVNSFKQDGKIIVNDIKVVHQNQCGHLTM</sequence>
<dbReference type="AlphaFoldDB" id="A0A6L5P338"/>
<gene>
    <name evidence="1" type="ORF">GIX81_02600</name>
</gene>
<comment type="caution">
    <text evidence="1">The sequence shown here is derived from an EMBL/GenBank/DDBJ whole genome shotgun (WGS) entry which is preliminary data.</text>
</comment>
<dbReference type="RefSeq" id="WP_153704590.1">
    <property type="nucleotide sequence ID" value="NZ_WJNA01000004.1"/>
</dbReference>
<organism evidence="1 2">
    <name type="scientific">Limosilactobacillus reuteri</name>
    <name type="common">Lactobacillus reuteri</name>
    <dbReference type="NCBI Taxonomy" id="1598"/>
    <lineage>
        <taxon>Bacteria</taxon>
        <taxon>Bacillati</taxon>
        <taxon>Bacillota</taxon>
        <taxon>Bacilli</taxon>
        <taxon>Lactobacillales</taxon>
        <taxon>Lactobacillaceae</taxon>
        <taxon>Limosilactobacillus</taxon>
    </lineage>
</organism>
<evidence type="ECO:0000313" key="2">
    <source>
        <dbReference type="Proteomes" id="UP000472879"/>
    </source>
</evidence>
<protein>
    <submittedName>
        <fullName evidence="1">Uncharacterized protein</fullName>
    </submittedName>
</protein>
<evidence type="ECO:0000313" key="1">
    <source>
        <dbReference type="EMBL" id="MRH08359.1"/>
    </source>
</evidence>
<dbReference type="Proteomes" id="UP000472879">
    <property type="component" value="Unassembled WGS sequence"/>
</dbReference>